<keyword evidence="8" id="KW-1185">Reference proteome</keyword>
<feature type="transmembrane region" description="Helical" evidence="6">
    <location>
        <begin position="116"/>
        <end position="137"/>
    </location>
</feature>
<keyword evidence="4 6" id="KW-1133">Transmembrane helix</keyword>
<keyword evidence="3 6" id="KW-0812">Transmembrane</keyword>
<proteinExistence type="predicted"/>
<comment type="subcellular location">
    <subcellularLocation>
        <location evidence="1">Cell membrane</location>
        <topology evidence="1">Multi-pass membrane protein</topology>
    </subcellularLocation>
</comment>
<feature type="transmembrane region" description="Helical" evidence="6">
    <location>
        <begin position="278"/>
        <end position="303"/>
    </location>
</feature>
<feature type="transmembrane region" description="Helical" evidence="6">
    <location>
        <begin position="149"/>
        <end position="168"/>
    </location>
</feature>
<keyword evidence="2" id="KW-1003">Cell membrane</keyword>
<dbReference type="CDD" id="cd06580">
    <property type="entry name" value="TM_PBP1_transp_TpRbsC_like"/>
    <property type="match status" value="1"/>
</dbReference>
<dbReference type="Pfam" id="PF02653">
    <property type="entry name" value="BPD_transp_2"/>
    <property type="match status" value="1"/>
</dbReference>
<feature type="transmembrane region" description="Helical" evidence="6">
    <location>
        <begin position="63"/>
        <end position="81"/>
    </location>
</feature>
<dbReference type="PANTHER" id="PTHR47089">
    <property type="entry name" value="ABC TRANSPORTER, PERMEASE PROTEIN"/>
    <property type="match status" value="1"/>
</dbReference>
<evidence type="ECO:0000256" key="3">
    <source>
        <dbReference type="ARBA" id="ARBA00022692"/>
    </source>
</evidence>
<dbReference type="RefSeq" id="WP_203413515.1">
    <property type="nucleotide sequence ID" value="NZ_CP060244.1"/>
</dbReference>
<keyword evidence="5 6" id="KW-0472">Membrane</keyword>
<evidence type="ECO:0000256" key="2">
    <source>
        <dbReference type="ARBA" id="ARBA00022475"/>
    </source>
</evidence>
<feature type="transmembrane region" description="Helical" evidence="6">
    <location>
        <begin position="21"/>
        <end position="43"/>
    </location>
</feature>
<dbReference type="AlphaFoldDB" id="A0A7H1NU82"/>
<dbReference type="PROSITE" id="PS51257">
    <property type="entry name" value="PROKAR_LIPOPROTEIN"/>
    <property type="match status" value="1"/>
</dbReference>
<dbReference type="EMBL" id="CP060244">
    <property type="protein sequence ID" value="QNT79342.1"/>
    <property type="molecule type" value="Genomic_DNA"/>
</dbReference>
<dbReference type="PANTHER" id="PTHR47089:SF1">
    <property type="entry name" value="GUANOSINE ABC TRANSPORTER PERMEASE PROTEIN NUPP"/>
    <property type="match status" value="1"/>
</dbReference>
<sequence length="363" mass="39193">MTAFRQRVPKAPFVNILFYRFVAFVFTLLIVACIVALAGQSPFELVTVIVRSTFLSRLGWEDWFLYASPLFLTSAAFAVGAKLNIWNIGMEGQFMAGALASAIVGLYFPYDSFWVLVAMLGAGCVGGVLWMAIPAFARVFGGTNEIITTLLLNFVAALLVSYVVTGPLRDTVTSALASSEYILPSLPLVWGDVHMGVIIAFVIVGVLALYMHFTRQGYEMRVIGANPRLAFYAGLPVKKLTLVMMLLSGGLAGLAGMFEVAGSVHRLQVGLSNNFGYLGIIVAILARGSFLGLIPASLFIAFLLNAGIILQTMQLSSTLVMAMTGLLLLFITIADELAHYITLKPEAEAKTPKIANDIQEETI</sequence>
<evidence type="ECO:0000313" key="7">
    <source>
        <dbReference type="EMBL" id="QNT79342.1"/>
    </source>
</evidence>
<feature type="transmembrane region" description="Helical" evidence="6">
    <location>
        <begin position="315"/>
        <end position="334"/>
    </location>
</feature>
<evidence type="ECO:0000256" key="4">
    <source>
        <dbReference type="ARBA" id="ARBA00022989"/>
    </source>
</evidence>
<reference evidence="7 8" key="1">
    <citation type="submission" date="2020-08" db="EMBL/GenBank/DDBJ databases">
        <title>Complete genome sequence of Entomobacter blattae G55GP.</title>
        <authorList>
            <person name="Poehlein A."/>
            <person name="Guzman J."/>
            <person name="Daniel R."/>
            <person name="Vilcinskas A."/>
        </authorList>
    </citation>
    <scope>NUCLEOTIDE SEQUENCE [LARGE SCALE GENOMIC DNA]</scope>
    <source>
        <strain evidence="7 8">G55GP</strain>
    </source>
</reference>
<organism evidence="7 8">
    <name type="scientific">Entomobacter blattae</name>
    <dbReference type="NCBI Taxonomy" id="2762277"/>
    <lineage>
        <taxon>Bacteria</taxon>
        <taxon>Pseudomonadati</taxon>
        <taxon>Pseudomonadota</taxon>
        <taxon>Alphaproteobacteria</taxon>
        <taxon>Acetobacterales</taxon>
        <taxon>Acetobacteraceae</taxon>
        <taxon>Entomobacter</taxon>
    </lineage>
</organism>
<protein>
    <submittedName>
        <fullName evidence="7">Branched-chain amino acid transport system / permease component</fullName>
    </submittedName>
</protein>
<gene>
    <name evidence="7" type="ORF">JGUZn3_21390</name>
</gene>
<dbReference type="Proteomes" id="UP000516349">
    <property type="component" value="Chromosome"/>
</dbReference>
<dbReference type="GO" id="GO:0022857">
    <property type="term" value="F:transmembrane transporter activity"/>
    <property type="evidence" value="ECO:0007669"/>
    <property type="project" value="InterPro"/>
</dbReference>
<evidence type="ECO:0000313" key="8">
    <source>
        <dbReference type="Proteomes" id="UP000516349"/>
    </source>
</evidence>
<evidence type="ECO:0000256" key="5">
    <source>
        <dbReference type="ARBA" id="ARBA00023136"/>
    </source>
</evidence>
<accession>A0A7H1NU82</accession>
<name>A0A7H1NU82_9PROT</name>
<feature type="transmembrane region" description="Helical" evidence="6">
    <location>
        <begin position="188"/>
        <end position="211"/>
    </location>
</feature>
<dbReference type="GO" id="GO:0005886">
    <property type="term" value="C:plasma membrane"/>
    <property type="evidence" value="ECO:0007669"/>
    <property type="project" value="UniProtKB-SubCell"/>
</dbReference>
<evidence type="ECO:0000256" key="1">
    <source>
        <dbReference type="ARBA" id="ARBA00004651"/>
    </source>
</evidence>
<evidence type="ECO:0000256" key="6">
    <source>
        <dbReference type="SAM" id="Phobius"/>
    </source>
</evidence>
<feature type="transmembrane region" description="Helical" evidence="6">
    <location>
        <begin position="93"/>
        <end position="110"/>
    </location>
</feature>
<dbReference type="KEGG" id="ebla:JGUZn3_21390"/>
<dbReference type="InterPro" id="IPR001851">
    <property type="entry name" value="ABC_transp_permease"/>
</dbReference>
<feature type="transmembrane region" description="Helical" evidence="6">
    <location>
        <begin position="240"/>
        <end position="258"/>
    </location>
</feature>